<gene>
    <name evidence="13" type="ORF">SPACI_050210</name>
</gene>
<comment type="similarity">
    <text evidence="2">Belongs to the TonB family.</text>
</comment>
<evidence type="ECO:0000256" key="8">
    <source>
        <dbReference type="ARBA" id="ARBA00022989"/>
    </source>
</evidence>
<name>A0ABZ3J9V0_SPOA4</name>
<reference evidence="13" key="1">
    <citation type="submission" date="2024-05" db="EMBL/GenBank/DDBJ databases">
        <title>Isolation and characterization of Sporomusa carbonis sp. nov., a carboxydotrophic hydrogenogen in the genus of Sporomusa isolated from a charcoal burning pile.</title>
        <authorList>
            <person name="Boeer T."/>
            <person name="Rosenbaum F."/>
            <person name="Eysell L."/>
            <person name="Mueller V."/>
            <person name="Daniel R."/>
            <person name="Poehlein A."/>
        </authorList>
    </citation>
    <scope>NUCLEOTIDE SEQUENCE [LARGE SCALE GENOMIC DNA]</scope>
    <source>
        <strain evidence="13">DSM 3132</strain>
    </source>
</reference>
<evidence type="ECO:0000256" key="7">
    <source>
        <dbReference type="ARBA" id="ARBA00022927"/>
    </source>
</evidence>
<evidence type="ECO:0000313" key="13">
    <source>
        <dbReference type="EMBL" id="XFO74910.1"/>
    </source>
</evidence>
<sequence length="254" mass="26225">MTQAAYWPRAFGISCIIHFMLILLLGLLAGNLPVRQSPEEYIVVDLSLIGGSKGGAGGEPVHSAEKAAGLPAVPGIFSQAINQSMEPEPMRNFSTNELQTTNMPQAGSDSAGEAMPAAIGGNAAGISRGDGTAISAEPGTGRNAGSGSGASIGLGSGEGAAPDIDGAILAFLAEVEKHKEYPYVARKRGYEGVVTVFVELSAGGELRQVRVEKSSGFSLLDEAATAVVRRVSPFRHGLGRPVAMKIPISYHLLP</sequence>
<protein>
    <recommendedName>
        <fullName evidence="12">TonB C-terminal domain-containing protein</fullName>
    </recommendedName>
</protein>
<keyword evidence="8 11" id="KW-1133">Transmembrane helix</keyword>
<feature type="transmembrane region" description="Helical" evidence="11">
    <location>
        <begin position="6"/>
        <end position="28"/>
    </location>
</feature>
<evidence type="ECO:0000313" key="14">
    <source>
        <dbReference type="Proteomes" id="UP000216052"/>
    </source>
</evidence>
<keyword evidence="9 11" id="KW-0472">Membrane</keyword>
<feature type="region of interest" description="Disordered" evidence="10">
    <location>
        <begin position="129"/>
        <end position="150"/>
    </location>
</feature>
<proteinExistence type="inferred from homology"/>
<dbReference type="Pfam" id="PF03544">
    <property type="entry name" value="TonB_C"/>
    <property type="match status" value="1"/>
</dbReference>
<evidence type="ECO:0000256" key="1">
    <source>
        <dbReference type="ARBA" id="ARBA00004383"/>
    </source>
</evidence>
<evidence type="ECO:0000256" key="2">
    <source>
        <dbReference type="ARBA" id="ARBA00006555"/>
    </source>
</evidence>
<dbReference type="Gene3D" id="3.30.1150.10">
    <property type="match status" value="1"/>
</dbReference>
<dbReference type="PANTHER" id="PTHR33446:SF2">
    <property type="entry name" value="PROTEIN TONB"/>
    <property type="match status" value="1"/>
</dbReference>
<organism evidence="13 14">
    <name type="scientific">Sporomusa acidovorans (strain ATCC 49682 / DSM 3132 / Mol)</name>
    <dbReference type="NCBI Taxonomy" id="1123286"/>
    <lineage>
        <taxon>Bacteria</taxon>
        <taxon>Bacillati</taxon>
        <taxon>Bacillota</taxon>
        <taxon>Negativicutes</taxon>
        <taxon>Selenomonadales</taxon>
        <taxon>Sporomusaceae</taxon>
        <taxon>Sporomusa</taxon>
    </lineage>
</organism>
<feature type="domain" description="TonB C-terminal" evidence="12">
    <location>
        <begin position="166"/>
        <end position="254"/>
    </location>
</feature>
<dbReference type="InterPro" id="IPR037682">
    <property type="entry name" value="TonB_C"/>
</dbReference>
<evidence type="ECO:0000256" key="9">
    <source>
        <dbReference type="ARBA" id="ARBA00023136"/>
    </source>
</evidence>
<evidence type="ECO:0000256" key="4">
    <source>
        <dbReference type="ARBA" id="ARBA00022475"/>
    </source>
</evidence>
<keyword evidence="4" id="KW-1003">Cell membrane</keyword>
<evidence type="ECO:0000259" key="12">
    <source>
        <dbReference type="PROSITE" id="PS52015"/>
    </source>
</evidence>
<dbReference type="PANTHER" id="PTHR33446">
    <property type="entry name" value="PROTEIN TONB-RELATED"/>
    <property type="match status" value="1"/>
</dbReference>
<keyword evidence="3" id="KW-0813">Transport</keyword>
<dbReference type="SUPFAM" id="SSF74653">
    <property type="entry name" value="TolA/TonB C-terminal domain"/>
    <property type="match status" value="1"/>
</dbReference>
<dbReference type="Proteomes" id="UP000216052">
    <property type="component" value="Chromosome"/>
</dbReference>
<dbReference type="InterPro" id="IPR006260">
    <property type="entry name" value="TonB/TolA_C"/>
</dbReference>
<evidence type="ECO:0000256" key="10">
    <source>
        <dbReference type="SAM" id="MobiDB-lite"/>
    </source>
</evidence>
<dbReference type="NCBIfam" id="TIGR01352">
    <property type="entry name" value="tonB_Cterm"/>
    <property type="match status" value="1"/>
</dbReference>
<comment type="subcellular location">
    <subcellularLocation>
        <location evidence="1">Cell inner membrane</location>
        <topology evidence="1">Single-pass membrane protein</topology>
        <orientation evidence="1">Periplasmic side</orientation>
    </subcellularLocation>
</comment>
<dbReference type="PROSITE" id="PS52015">
    <property type="entry name" value="TONB_CTD"/>
    <property type="match status" value="1"/>
</dbReference>
<evidence type="ECO:0000256" key="3">
    <source>
        <dbReference type="ARBA" id="ARBA00022448"/>
    </source>
</evidence>
<keyword evidence="14" id="KW-1185">Reference proteome</keyword>
<keyword evidence="6 11" id="KW-0812">Transmembrane</keyword>
<keyword evidence="5" id="KW-0997">Cell inner membrane</keyword>
<evidence type="ECO:0000256" key="6">
    <source>
        <dbReference type="ARBA" id="ARBA00022692"/>
    </source>
</evidence>
<evidence type="ECO:0000256" key="5">
    <source>
        <dbReference type="ARBA" id="ARBA00022519"/>
    </source>
</evidence>
<keyword evidence="7" id="KW-0653">Protein transport</keyword>
<accession>A0ABZ3J9V0</accession>
<evidence type="ECO:0000256" key="11">
    <source>
        <dbReference type="SAM" id="Phobius"/>
    </source>
</evidence>
<dbReference type="InterPro" id="IPR051045">
    <property type="entry name" value="TonB-dependent_transducer"/>
</dbReference>
<dbReference type="EMBL" id="CP155571">
    <property type="protein sequence ID" value="XFO74910.1"/>
    <property type="molecule type" value="Genomic_DNA"/>
</dbReference>